<keyword evidence="3" id="KW-1185">Reference proteome</keyword>
<accession>A0A8H7ARI5</accession>
<dbReference type="EMBL" id="JAACFV010000018">
    <property type="protein sequence ID" value="KAF7511657.1"/>
    <property type="molecule type" value="Genomic_DNA"/>
</dbReference>
<dbReference type="Proteomes" id="UP000606974">
    <property type="component" value="Unassembled WGS sequence"/>
</dbReference>
<organism evidence="2 3">
    <name type="scientific">Endocarpon pusillum</name>
    <dbReference type="NCBI Taxonomy" id="364733"/>
    <lineage>
        <taxon>Eukaryota</taxon>
        <taxon>Fungi</taxon>
        <taxon>Dikarya</taxon>
        <taxon>Ascomycota</taxon>
        <taxon>Pezizomycotina</taxon>
        <taxon>Eurotiomycetes</taxon>
        <taxon>Chaetothyriomycetidae</taxon>
        <taxon>Verrucariales</taxon>
        <taxon>Verrucariaceae</taxon>
        <taxon>Endocarpon</taxon>
    </lineage>
</organism>
<gene>
    <name evidence="2" type="ORF">GJ744_003820</name>
</gene>
<evidence type="ECO:0000256" key="1">
    <source>
        <dbReference type="SAM" id="MobiDB-lite"/>
    </source>
</evidence>
<comment type="caution">
    <text evidence="2">The sequence shown here is derived from an EMBL/GenBank/DDBJ whole genome shotgun (WGS) entry which is preliminary data.</text>
</comment>
<sequence>MTAVEAMESDELNSKPEEEAPGNLHPPLSTAPAVVEGSRKRTRKHTTAYREAFGDSQEDPTAGIKRGRAGGIL</sequence>
<reference evidence="2" key="1">
    <citation type="submission" date="2020-02" db="EMBL/GenBank/DDBJ databases">
        <authorList>
            <person name="Palmer J.M."/>
        </authorList>
    </citation>
    <scope>NUCLEOTIDE SEQUENCE</scope>
    <source>
        <strain evidence="2">EPUS1.4</strain>
        <tissue evidence="2">Thallus</tissue>
    </source>
</reference>
<evidence type="ECO:0000313" key="2">
    <source>
        <dbReference type="EMBL" id="KAF7511657.1"/>
    </source>
</evidence>
<protein>
    <submittedName>
        <fullName evidence="2">Uncharacterized protein</fullName>
    </submittedName>
</protein>
<dbReference type="AlphaFoldDB" id="A0A8H7ARI5"/>
<evidence type="ECO:0000313" key="3">
    <source>
        <dbReference type="Proteomes" id="UP000606974"/>
    </source>
</evidence>
<proteinExistence type="predicted"/>
<feature type="region of interest" description="Disordered" evidence="1">
    <location>
        <begin position="1"/>
        <end position="73"/>
    </location>
</feature>
<name>A0A8H7ARI5_9EURO</name>